<name>A0AA36GTP0_CYLNA</name>
<evidence type="ECO:0000313" key="3">
    <source>
        <dbReference type="Proteomes" id="UP001176961"/>
    </source>
</evidence>
<protein>
    <submittedName>
        <fullName evidence="2">Uncharacterized protein</fullName>
    </submittedName>
</protein>
<gene>
    <name evidence="2" type="ORF">CYNAS_LOCUS10139</name>
</gene>
<reference evidence="2" key="1">
    <citation type="submission" date="2023-07" db="EMBL/GenBank/DDBJ databases">
        <authorList>
            <consortium name="CYATHOMIX"/>
        </authorList>
    </citation>
    <scope>NUCLEOTIDE SEQUENCE</scope>
    <source>
        <strain evidence="2">N/A</strain>
    </source>
</reference>
<organism evidence="2 3">
    <name type="scientific">Cylicocyclus nassatus</name>
    <name type="common">Nematode worm</name>
    <dbReference type="NCBI Taxonomy" id="53992"/>
    <lineage>
        <taxon>Eukaryota</taxon>
        <taxon>Metazoa</taxon>
        <taxon>Ecdysozoa</taxon>
        <taxon>Nematoda</taxon>
        <taxon>Chromadorea</taxon>
        <taxon>Rhabditida</taxon>
        <taxon>Rhabditina</taxon>
        <taxon>Rhabditomorpha</taxon>
        <taxon>Strongyloidea</taxon>
        <taxon>Strongylidae</taxon>
        <taxon>Cylicocyclus</taxon>
    </lineage>
</organism>
<dbReference type="SUPFAM" id="SSF57302">
    <property type="entry name" value="Snake toxin-like"/>
    <property type="match status" value="1"/>
</dbReference>
<keyword evidence="1" id="KW-0732">Signal</keyword>
<proteinExistence type="predicted"/>
<feature type="signal peptide" evidence="1">
    <location>
        <begin position="1"/>
        <end position="19"/>
    </location>
</feature>
<sequence>MFSFVSVVLLVAIIARTQALECYQGTASDHHSVTSRLCPLSAKYCHSITSNWAPSRYGEYGCGFGLCKEKGCRTIAYNTRTICCCASDRCNKG</sequence>
<evidence type="ECO:0000256" key="1">
    <source>
        <dbReference type="SAM" id="SignalP"/>
    </source>
</evidence>
<dbReference type="PANTHER" id="PTHR34721">
    <property type="entry name" value="PROTEIN CBG09734"/>
    <property type="match status" value="1"/>
</dbReference>
<accession>A0AA36GTP0</accession>
<feature type="chain" id="PRO_5041310338" evidence="1">
    <location>
        <begin position="20"/>
        <end position="93"/>
    </location>
</feature>
<dbReference type="PANTHER" id="PTHR34721:SF3">
    <property type="entry name" value="ACTIVIN_RECP DOMAIN-CONTAINING PROTEIN-RELATED"/>
    <property type="match status" value="1"/>
</dbReference>
<comment type="caution">
    <text evidence="2">The sequence shown here is derived from an EMBL/GenBank/DDBJ whole genome shotgun (WGS) entry which is preliminary data.</text>
</comment>
<keyword evidence="3" id="KW-1185">Reference proteome</keyword>
<dbReference type="InterPro" id="IPR045860">
    <property type="entry name" value="Snake_toxin-like_sf"/>
</dbReference>
<dbReference type="EMBL" id="CATQJL010000223">
    <property type="protein sequence ID" value="CAJ0598156.1"/>
    <property type="molecule type" value="Genomic_DNA"/>
</dbReference>
<evidence type="ECO:0000313" key="2">
    <source>
        <dbReference type="EMBL" id="CAJ0598156.1"/>
    </source>
</evidence>
<dbReference type="Proteomes" id="UP001176961">
    <property type="component" value="Unassembled WGS sequence"/>
</dbReference>
<dbReference type="AlphaFoldDB" id="A0AA36GTP0"/>